<evidence type="ECO:0000313" key="3">
    <source>
        <dbReference type="Proteomes" id="UP000007257"/>
    </source>
</evidence>
<reference evidence="3" key="1">
    <citation type="submission" date="2011-01" db="EMBL/GenBank/DDBJ databases">
        <title>Complete sequence of chromosome of Rahnella sp. Y9602.</title>
        <authorList>
            <consortium name="US DOE Joint Genome Institute"/>
            <person name="Lucas S."/>
            <person name="Copeland A."/>
            <person name="Lapidus A."/>
            <person name="Cheng J.-F."/>
            <person name="Goodwin L."/>
            <person name="Pitluck S."/>
            <person name="Lu M."/>
            <person name="Detter J.C."/>
            <person name="Han C."/>
            <person name="Tapia R."/>
            <person name="Land M."/>
            <person name="Hauser L."/>
            <person name="Kyrpides N."/>
            <person name="Ivanova N."/>
            <person name="Ovchinnikova G."/>
            <person name="Pagani I."/>
            <person name="Sobecky P.A."/>
            <person name="Martinez R.J."/>
            <person name="Woyke T."/>
        </authorList>
    </citation>
    <scope>NUCLEOTIDE SEQUENCE [LARGE SCALE GENOMIC DNA]</scope>
    <source>
        <strain evidence="3">Y9602</strain>
    </source>
</reference>
<dbReference type="Pfam" id="PF07362">
    <property type="entry name" value="CcdA"/>
    <property type="match status" value="1"/>
</dbReference>
<gene>
    <name evidence="2" type="ordered locus">Rahaq_0516</name>
</gene>
<evidence type="ECO:0008006" key="4">
    <source>
        <dbReference type="Google" id="ProtNLM"/>
    </source>
</evidence>
<dbReference type="HOGENOM" id="CLU_3065361_0_0_6"/>
<dbReference type="InterPro" id="IPR009956">
    <property type="entry name" value="Post-segregation_anti-tox_CcdA"/>
</dbReference>
<evidence type="ECO:0000256" key="1">
    <source>
        <dbReference type="ARBA" id="ARBA00022649"/>
    </source>
</evidence>
<accession>A0A0H3F862</accession>
<organism evidence="2 3">
    <name type="scientific">Rahnella sp. (strain Y9602)</name>
    <dbReference type="NCBI Taxonomy" id="2703885"/>
    <lineage>
        <taxon>Bacteria</taxon>
        <taxon>Pseudomonadati</taxon>
        <taxon>Pseudomonadota</taxon>
        <taxon>Gammaproteobacteria</taxon>
        <taxon>Enterobacterales</taxon>
        <taxon>Yersiniaceae</taxon>
        <taxon>Rahnella</taxon>
    </lineage>
</organism>
<protein>
    <recommendedName>
        <fullName evidence="4">Post-segregation antitoxin CcdA</fullName>
    </recommendedName>
</protein>
<name>A0A0H3F862_RAHSY</name>
<evidence type="ECO:0000313" key="2">
    <source>
        <dbReference type="EMBL" id="ADW72144.1"/>
    </source>
</evidence>
<sequence length="53" mass="6283">MSEALNREFNDLPVTLIPETPAQKWRRENQKGIEAINKYVEEHGSFSDYQRVF</sequence>
<dbReference type="RefSeq" id="WP_013573850.1">
    <property type="nucleotide sequence ID" value="NC_015061.1"/>
</dbReference>
<reference evidence="2 3" key="2">
    <citation type="journal article" date="2012" name="J. Bacteriol.">
        <title>Complete Genome Sequence of Rahnella sp. Strain Y9602, a Gammaproteobacterium Isolate from Metal- and Radionuclide-Contaminated Soil.</title>
        <authorList>
            <person name="Martinez R.J."/>
            <person name="Bruce D."/>
            <person name="Detter C."/>
            <person name="Goodwin L.A."/>
            <person name="Han J."/>
            <person name="Han C.S."/>
            <person name="Held B."/>
            <person name="Land M.L."/>
            <person name="Mikhailova N."/>
            <person name="Nolan M."/>
            <person name="Pennacchio L."/>
            <person name="Pitluck S."/>
            <person name="Tapia R."/>
            <person name="Woyke T."/>
            <person name="Sobecky P.A."/>
        </authorList>
    </citation>
    <scope>NUCLEOTIDE SEQUENCE [LARGE SCALE GENOMIC DNA]</scope>
    <source>
        <strain evidence="2 3">Y9602</strain>
    </source>
</reference>
<dbReference type="KEGG" id="rah:Rahaq_0516"/>
<dbReference type="AlphaFoldDB" id="A0A0H3F862"/>
<dbReference type="OrthoDB" id="7219749at2"/>
<dbReference type="EMBL" id="CP002505">
    <property type="protein sequence ID" value="ADW72144.1"/>
    <property type="molecule type" value="Genomic_DNA"/>
</dbReference>
<dbReference type="eggNOG" id="COG5302">
    <property type="taxonomic scope" value="Bacteria"/>
</dbReference>
<dbReference type="Proteomes" id="UP000007257">
    <property type="component" value="Chromosome"/>
</dbReference>
<keyword evidence="1" id="KW-1277">Toxin-antitoxin system</keyword>
<proteinExistence type="predicted"/>